<dbReference type="InterPro" id="IPR025110">
    <property type="entry name" value="AMP-bd_C"/>
</dbReference>
<dbReference type="InterPro" id="IPR020845">
    <property type="entry name" value="AMP-binding_CS"/>
</dbReference>
<evidence type="ECO:0000256" key="4">
    <source>
        <dbReference type="ARBA" id="ARBA00023098"/>
    </source>
</evidence>
<dbReference type="Pfam" id="PF00501">
    <property type="entry name" value="AMP-binding"/>
    <property type="match status" value="1"/>
</dbReference>
<name>A0ABT9JD52_9RHOB</name>
<protein>
    <submittedName>
        <fullName evidence="7">Long-chain fatty acid--CoA ligase</fullName>
    </submittedName>
</protein>
<sequence length="543" mass="59206">MDGLMMHRPLLQGGLLDYAADSFPAAGIVSRRVEGDLHRQDYARTRQRVAQLSLALEELGVGPGDRIATLAWNGHRHFEIYYAVPNIGAICHTINPRLSPEQLIFITHHAGDRMIFADLTFLPLLEKLKDHLPQMQVVLMTDAAHMPRNSLDALCYEDLLAGRPTTRDWPEFPETTASGLCYTSGTTGKPKGVLYSHRSNVLHALSIAASIGADLGNQPRILPVVPLFHVNAWGLPFYAPMVGASLVMPGPHLDGASLWDLCETEGVQSAWGVPTIWQGLHAEIARRGAKPAALRHIVVGGSAMPRSLTEAFEKLDIDVNHAWGMSETSPLGSQGSLTSDQRDRPFPQRMALKATQGRRVLGVEMKIVGPDGQRLPHDGKASGLLHVRGNTVASGYFRDDEASAEAIDAEGWFGTGDIASIDANGWVTLRDRAKDLIKSGGEWISSIDVENLAVAHPKVAQCAVIAMPHPKWGERPLMVVKPADPQDLPGMDEIRALLAPHLAEWQFPDDIVFVDEMPMTATGKISKLTLRERYHDHVAPGAG</sequence>
<dbReference type="PANTHER" id="PTHR43859:SF4">
    <property type="entry name" value="BUTANOATE--COA LIGASE AAE1-RELATED"/>
    <property type="match status" value="1"/>
</dbReference>
<dbReference type="InterPro" id="IPR000873">
    <property type="entry name" value="AMP-dep_synth/lig_dom"/>
</dbReference>
<dbReference type="EMBL" id="JAVAMQ010000009">
    <property type="protein sequence ID" value="MDP5307751.1"/>
    <property type="molecule type" value="Genomic_DNA"/>
</dbReference>
<gene>
    <name evidence="7" type="ORF">Q5Y72_11685</name>
</gene>
<comment type="caution">
    <text evidence="7">The sequence shown here is derived from an EMBL/GenBank/DDBJ whole genome shotgun (WGS) entry which is preliminary data.</text>
</comment>
<dbReference type="SUPFAM" id="SSF56801">
    <property type="entry name" value="Acetyl-CoA synthetase-like"/>
    <property type="match status" value="1"/>
</dbReference>
<dbReference type="NCBIfam" id="NF004837">
    <property type="entry name" value="PRK06187.1"/>
    <property type="match status" value="1"/>
</dbReference>
<dbReference type="RefSeq" id="WP_305963600.1">
    <property type="nucleotide sequence ID" value="NZ_JAVAMQ010000009.1"/>
</dbReference>
<keyword evidence="8" id="KW-1185">Reference proteome</keyword>
<feature type="domain" description="AMP-binding enzyme C-terminal" evidence="6">
    <location>
        <begin position="449"/>
        <end position="524"/>
    </location>
</feature>
<feature type="domain" description="AMP-dependent synthetase/ligase" evidence="5">
    <location>
        <begin position="31"/>
        <end position="397"/>
    </location>
</feature>
<dbReference type="Proteomes" id="UP001224997">
    <property type="component" value="Unassembled WGS sequence"/>
</dbReference>
<dbReference type="GO" id="GO:0016874">
    <property type="term" value="F:ligase activity"/>
    <property type="evidence" value="ECO:0007669"/>
    <property type="project" value="UniProtKB-KW"/>
</dbReference>
<comment type="similarity">
    <text evidence="1">Belongs to the ATP-dependent AMP-binding enzyme family.</text>
</comment>
<dbReference type="CDD" id="cd12119">
    <property type="entry name" value="ttLC_FACS_AlkK_like"/>
    <property type="match status" value="1"/>
</dbReference>
<dbReference type="Pfam" id="PF13193">
    <property type="entry name" value="AMP-binding_C"/>
    <property type="match status" value="1"/>
</dbReference>
<dbReference type="PANTHER" id="PTHR43859">
    <property type="entry name" value="ACYL-ACTIVATING ENZYME"/>
    <property type="match status" value="1"/>
</dbReference>
<evidence type="ECO:0000259" key="5">
    <source>
        <dbReference type="Pfam" id="PF00501"/>
    </source>
</evidence>
<organism evidence="7 8">
    <name type="scientific">Paracoccus spongiarum</name>
    <dbReference type="NCBI Taxonomy" id="3064387"/>
    <lineage>
        <taxon>Bacteria</taxon>
        <taxon>Pseudomonadati</taxon>
        <taxon>Pseudomonadota</taxon>
        <taxon>Alphaproteobacteria</taxon>
        <taxon>Rhodobacterales</taxon>
        <taxon>Paracoccaceae</taxon>
        <taxon>Paracoccus</taxon>
    </lineage>
</organism>
<reference evidence="7 8" key="1">
    <citation type="submission" date="2023-08" db="EMBL/GenBank/DDBJ databases">
        <authorList>
            <person name="Park J.-S."/>
        </authorList>
    </citation>
    <scope>NUCLEOTIDE SEQUENCE [LARGE SCALE GENOMIC DNA]</scope>
    <source>
        <strain evidence="7 8">2205BS29-5</strain>
    </source>
</reference>
<evidence type="ECO:0000256" key="3">
    <source>
        <dbReference type="ARBA" id="ARBA00022832"/>
    </source>
</evidence>
<evidence type="ECO:0000256" key="1">
    <source>
        <dbReference type="ARBA" id="ARBA00006432"/>
    </source>
</evidence>
<evidence type="ECO:0000313" key="8">
    <source>
        <dbReference type="Proteomes" id="UP001224997"/>
    </source>
</evidence>
<dbReference type="InterPro" id="IPR042099">
    <property type="entry name" value="ANL_N_sf"/>
</dbReference>
<accession>A0ABT9JD52</accession>
<proteinExistence type="inferred from homology"/>
<keyword evidence="3" id="KW-0276">Fatty acid metabolism</keyword>
<dbReference type="PROSITE" id="PS00455">
    <property type="entry name" value="AMP_BINDING"/>
    <property type="match status" value="1"/>
</dbReference>
<evidence type="ECO:0000256" key="2">
    <source>
        <dbReference type="ARBA" id="ARBA00022598"/>
    </source>
</evidence>
<keyword evidence="2 7" id="KW-0436">Ligase</keyword>
<keyword evidence="4" id="KW-0443">Lipid metabolism</keyword>
<evidence type="ECO:0000313" key="7">
    <source>
        <dbReference type="EMBL" id="MDP5307751.1"/>
    </source>
</evidence>
<evidence type="ECO:0000259" key="6">
    <source>
        <dbReference type="Pfam" id="PF13193"/>
    </source>
</evidence>
<dbReference type="Gene3D" id="3.30.300.30">
    <property type="match status" value="1"/>
</dbReference>
<dbReference type="Gene3D" id="3.40.50.12780">
    <property type="entry name" value="N-terminal domain of ligase-like"/>
    <property type="match status" value="1"/>
</dbReference>
<dbReference type="InterPro" id="IPR045851">
    <property type="entry name" value="AMP-bd_C_sf"/>
</dbReference>